<reference evidence="1" key="1">
    <citation type="journal article" date="2015" name="Nature">
        <title>Complex archaea that bridge the gap between prokaryotes and eukaryotes.</title>
        <authorList>
            <person name="Spang A."/>
            <person name="Saw J.H."/>
            <person name="Jorgensen S.L."/>
            <person name="Zaremba-Niedzwiedzka K."/>
            <person name="Martijn J."/>
            <person name="Lind A.E."/>
            <person name="van Eijk R."/>
            <person name="Schleper C."/>
            <person name="Guy L."/>
            <person name="Ettema T.J."/>
        </authorList>
    </citation>
    <scope>NUCLEOTIDE SEQUENCE</scope>
</reference>
<accession>A0A0F9S0J1</accession>
<name>A0A0F9S0J1_9ZZZZ</name>
<evidence type="ECO:0000313" key="1">
    <source>
        <dbReference type="EMBL" id="KKN22858.1"/>
    </source>
</evidence>
<dbReference type="AlphaFoldDB" id="A0A0F9S0J1"/>
<sequence>MTKPYIKLERDLKEELQSNKFILLLHKQGTGKSLTSLKVVLENYKNGIFMSNTHELNDEINLTYNLTPHNFINLFGADFDKISPELQIKKGLPKCLCNFYDDPDYYLKKLNYFPAEWCSFPDKLEGLLNHCPYIMECKHKALIQTAIRSLDKNNPVYGDYNIMWLMVKAYLDTGMIDTFQKADKPVGILDENILGLCFEQVALQAYSIVSFDKLAKNISGLDRSLRDIYNALKDVFKLIHNYCTFDRNVDIRIKAKKVTEKITELLGSYKVADIMEWNVRFKKVALKHPNRIKKTHNIMNKIIKMLTNNEKDIVEFEKNLFMHKNYTNITLFISKVEKIREIVHGFHKLIFSDALLPTVIKEITTLLQIDEDYKVLHNKNVKVKWREVKVLKLNSDRGVYTKNTLLNLMQDGFSDSFYELVKKVKHIIQFEAERGRNCGLIGSMKIMQHNQFDTNLRKEISPIIEQYDMDVAWDHYGNAEGKNAYSNVDWEIMFGGYNIPEKVRDILTSIVGINFKKLEYLYGPGTLAQFAHRGRALLRPNKVSAYFLSNDIRGVFEQEEDFNDIYQIVYKDLLNEIKNRNGVNTRFVAQFIGLSNPTAIFKMNVLVKEGLLSKELRSIGRGRPSLIWYIEE</sequence>
<protein>
    <submittedName>
        <fullName evidence="1">Uncharacterized protein</fullName>
    </submittedName>
</protein>
<proteinExistence type="predicted"/>
<organism evidence="1">
    <name type="scientific">marine sediment metagenome</name>
    <dbReference type="NCBI Taxonomy" id="412755"/>
    <lineage>
        <taxon>unclassified sequences</taxon>
        <taxon>metagenomes</taxon>
        <taxon>ecological metagenomes</taxon>
    </lineage>
</organism>
<dbReference type="EMBL" id="LAZR01003024">
    <property type="protein sequence ID" value="KKN22858.1"/>
    <property type="molecule type" value="Genomic_DNA"/>
</dbReference>
<gene>
    <name evidence="1" type="ORF">LCGC14_0910880</name>
</gene>
<comment type="caution">
    <text evidence="1">The sequence shown here is derived from an EMBL/GenBank/DDBJ whole genome shotgun (WGS) entry which is preliminary data.</text>
</comment>